<sequence length="41" mass="4654">GATYQICFIRTQVPTRFCYQKLLSIYGPGGRFVTISKSYCS</sequence>
<name>A0A6J4U1Z1_9BACT</name>
<feature type="non-terminal residue" evidence="1">
    <location>
        <position position="1"/>
    </location>
</feature>
<dbReference type="EMBL" id="CADCVN010001532">
    <property type="protein sequence ID" value="CAA9536091.1"/>
    <property type="molecule type" value="Genomic_DNA"/>
</dbReference>
<proteinExistence type="predicted"/>
<accession>A0A6J4U1Z1</accession>
<dbReference type="AlphaFoldDB" id="A0A6J4U1Z1"/>
<evidence type="ECO:0000313" key="1">
    <source>
        <dbReference type="EMBL" id="CAA9536091.1"/>
    </source>
</evidence>
<organism evidence="1">
    <name type="scientific">uncultured Segetibacter sp</name>
    <dbReference type="NCBI Taxonomy" id="481133"/>
    <lineage>
        <taxon>Bacteria</taxon>
        <taxon>Pseudomonadati</taxon>
        <taxon>Bacteroidota</taxon>
        <taxon>Chitinophagia</taxon>
        <taxon>Chitinophagales</taxon>
        <taxon>Chitinophagaceae</taxon>
        <taxon>Segetibacter</taxon>
        <taxon>environmental samples</taxon>
    </lineage>
</organism>
<reference evidence="1" key="1">
    <citation type="submission" date="2020-02" db="EMBL/GenBank/DDBJ databases">
        <authorList>
            <person name="Meier V. D."/>
        </authorList>
    </citation>
    <scope>NUCLEOTIDE SEQUENCE</scope>
    <source>
        <strain evidence="1">AVDCRST_MAG96</strain>
    </source>
</reference>
<feature type="non-terminal residue" evidence="1">
    <location>
        <position position="41"/>
    </location>
</feature>
<protein>
    <submittedName>
        <fullName evidence="1">Uncharacterized protein</fullName>
    </submittedName>
</protein>
<gene>
    <name evidence="1" type="ORF">AVDCRST_MAG96-3920</name>
</gene>